<dbReference type="PROSITE" id="PS50931">
    <property type="entry name" value="HTH_LYSR"/>
    <property type="match status" value="1"/>
</dbReference>
<evidence type="ECO:0000259" key="5">
    <source>
        <dbReference type="PROSITE" id="PS50931"/>
    </source>
</evidence>
<name>A0A1C5J7G0_9ACTN</name>
<dbReference type="Gene3D" id="1.10.10.10">
    <property type="entry name" value="Winged helix-like DNA-binding domain superfamily/Winged helix DNA-binding domain"/>
    <property type="match status" value="1"/>
</dbReference>
<dbReference type="RefSeq" id="WP_091301612.1">
    <property type="nucleotide sequence ID" value="NZ_FMDN01000023.1"/>
</dbReference>
<dbReference type="PANTHER" id="PTHR30346">
    <property type="entry name" value="TRANSCRIPTIONAL DUAL REGULATOR HCAR-RELATED"/>
    <property type="match status" value="1"/>
</dbReference>
<organism evidence="6 7">
    <name type="scientific">Micromonospora halophytica</name>
    <dbReference type="NCBI Taxonomy" id="47864"/>
    <lineage>
        <taxon>Bacteria</taxon>
        <taxon>Bacillati</taxon>
        <taxon>Actinomycetota</taxon>
        <taxon>Actinomycetes</taxon>
        <taxon>Micromonosporales</taxon>
        <taxon>Micromonosporaceae</taxon>
        <taxon>Micromonospora</taxon>
    </lineage>
</organism>
<sequence>MDVDLRDLELLEALDQHATLTAAAAHLFLSQPALSQRLIRLEERLGSPLFERSGRRLVPNQAGERMLRAARNVLWEVRAATHDVRETSRGRRQPVRLASQCAGNYQWLPPVLRAFRDRMPGVEVLIDRANDSEVIPALLAGDLDVAIVSKLDPRMSQVRLERLFDDELVAVVAADHEWATRALVRAEDFADVHLVLYDAYDPTRAPAVALPVPLDARPGRLTTVPTVTELLIETVVSTGAVSVLPTWTVAPYLRTHPVVTVHVDDPGQRRTWYCATRHAPRREQVDAFAELLRTTLTGPPILLPAAETRP</sequence>
<evidence type="ECO:0000256" key="4">
    <source>
        <dbReference type="ARBA" id="ARBA00023163"/>
    </source>
</evidence>
<dbReference type="GO" id="GO:0003700">
    <property type="term" value="F:DNA-binding transcription factor activity"/>
    <property type="evidence" value="ECO:0007669"/>
    <property type="project" value="InterPro"/>
</dbReference>
<dbReference type="InterPro" id="IPR005119">
    <property type="entry name" value="LysR_subst-bd"/>
</dbReference>
<keyword evidence="4" id="KW-0804">Transcription</keyword>
<dbReference type="STRING" id="47864.GA0070560_12360"/>
<dbReference type="Pfam" id="PF03466">
    <property type="entry name" value="LysR_substrate"/>
    <property type="match status" value="1"/>
</dbReference>
<dbReference type="OrthoDB" id="79118at2"/>
<dbReference type="SUPFAM" id="SSF53850">
    <property type="entry name" value="Periplasmic binding protein-like II"/>
    <property type="match status" value="1"/>
</dbReference>
<dbReference type="PANTHER" id="PTHR30346:SF9">
    <property type="entry name" value="LYSR FAMILY TRANSCRIPTIONAL REGULATOR"/>
    <property type="match status" value="1"/>
</dbReference>
<evidence type="ECO:0000313" key="6">
    <source>
        <dbReference type="EMBL" id="SCG66497.1"/>
    </source>
</evidence>
<dbReference type="SUPFAM" id="SSF46785">
    <property type="entry name" value="Winged helix' DNA-binding domain"/>
    <property type="match status" value="1"/>
</dbReference>
<reference evidence="7" key="1">
    <citation type="submission" date="2016-06" db="EMBL/GenBank/DDBJ databases">
        <authorList>
            <person name="Varghese N."/>
        </authorList>
    </citation>
    <scope>NUCLEOTIDE SEQUENCE [LARGE SCALE GENOMIC DNA]</scope>
    <source>
        <strain evidence="7">DSM 43171</strain>
    </source>
</reference>
<evidence type="ECO:0000256" key="2">
    <source>
        <dbReference type="ARBA" id="ARBA00023015"/>
    </source>
</evidence>
<comment type="similarity">
    <text evidence="1">Belongs to the LysR transcriptional regulatory family.</text>
</comment>
<protein>
    <submittedName>
        <fullName evidence="6">LysR family transcriptional regulator, regulator for metE and metH</fullName>
    </submittedName>
</protein>
<dbReference type="CDD" id="cd05466">
    <property type="entry name" value="PBP2_LTTR_substrate"/>
    <property type="match status" value="1"/>
</dbReference>
<dbReference type="InterPro" id="IPR036390">
    <property type="entry name" value="WH_DNA-bd_sf"/>
</dbReference>
<dbReference type="Pfam" id="PF00126">
    <property type="entry name" value="HTH_1"/>
    <property type="match status" value="1"/>
</dbReference>
<keyword evidence="7" id="KW-1185">Reference proteome</keyword>
<keyword evidence="2" id="KW-0805">Transcription regulation</keyword>
<evidence type="ECO:0000313" key="7">
    <source>
        <dbReference type="Proteomes" id="UP000199408"/>
    </source>
</evidence>
<dbReference type="AlphaFoldDB" id="A0A1C5J7G0"/>
<dbReference type="PRINTS" id="PR00039">
    <property type="entry name" value="HTHLYSR"/>
</dbReference>
<accession>A0A1C5J7G0</accession>
<dbReference type="EMBL" id="FMDN01000023">
    <property type="protein sequence ID" value="SCG66497.1"/>
    <property type="molecule type" value="Genomic_DNA"/>
</dbReference>
<feature type="domain" description="HTH lysR-type" evidence="5">
    <location>
        <begin position="3"/>
        <end position="60"/>
    </location>
</feature>
<dbReference type="Proteomes" id="UP000199408">
    <property type="component" value="Unassembled WGS sequence"/>
</dbReference>
<evidence type="ECO:0000256" key="3">
    <source>
        <dbReference type="ARBA" id="ARBA00023125"/>
    </source>
</evidence>
<dbReference type="InterPro" id="IPR000847">
    <property type="entry name" value="LysR_HTH_N"/>
</dbReference>
<dbReference type="Gene3D" id="3.40.190.10">
    <property type="entry name" value="Periplasmic binding protein-like II"/>
    <property type="match status" value="2"/>
</dbReference>
<keyword evidence="3" id="KW-0238">DNA-binding</keyword>
<dbReference type="GO" id="GO:0003677">
    <property type="term" value="F:DNA binding"/>
    <property type="evidence" value="ECO:0007669"/>
    <property type="project" value="UniProtKB-KW"/>
</dbReference>
<gene>
    <name evidence="6" type="ORF">GA0070560_12360</name>
</gene>
<dbReference type="InterPro" id="IPR036388">
    <property type="entry name" value="WH-like_DNA-bd_sf"/>
</dbReference>
<proteinExistence type="inferred from homology"/>
<evidence type="ECO:0000256" key="1">
    <source>
        <dbReference type="ARBA" id="ARBA00009437"/>
    </source>
</evidence>
<dbReference type="GO" id="GO:0032993">
    <property type="term" value="C:protein-DNA complex"/>
    <property type="evidence" value="ECO:0007669"/>
    <property type="project" value="TreeGrafter"/>
</dbReference>
<dbReference type="FunFam" id="1.10.10.10:FF:000001">
    <property type="entry name" value="LysR family transcriptional regulator"/>
    <property type="match status" value="1"/>
</dbReference>